<dbReference type="Proteomes" id="UP000286211">
    <property type="component" value="Unassembled WGS sequence"/>
</dbReference>
<dbReference type="AlphaFoldDB" id="A0A3R6HVV4"/>
<name>A0A3R6HVV4_9BACT</name>
<sequence>MGFPRASGIEMWALQFTLLCLTKRPYRTEKAIKEKLIMSFLKNLFSKTKVVQSFNSEMMIETAIKWTVDFMTTAPKLSRATYNQDEVYMFCAWVVLDYGMSFGYLDEKASVEGFFLSIFKAVRNTGKYQQSEMEQFTFRVGQYRSEMTDFLKCDYPKTKMFFPETLFARFTNIAHDNFPSSREMEVNLFEFTDFFGEFWNKINRELMAKFPRKK</sequence>
<protein>
    <submittedName>
        <fullName evidence="1">Uncharacterized protein</fullName>
    </submittedName>
</protein>
<proteinExistence type="predicted"/>
<comment type="caution">
    <text evidence="1">The sequence shown here is derived from an EMBL/GenBank/DDBJ whole genome shotgun (WGS) entry which is preliminary data.</text>
</comment>
<reference evidence="1 2" key="1">
    <citation type="submission" date="2018-08" db="EMBL/GenBank/DDBJ databases">
        <title>A genome reference for cultivated species of the human gut microbiota.</title>
        <authorList>
            <person name="Zou Y."/>
            <person name="Xue W."/>
            <person name="Luo G."/>
        </authorList>
    </citation>
    <scope>NUCLEOTIDE SEQUENCE [LARGE SCALE GENOMIC DNA]</scope>
    <source>
        <strain evidence="1 2">AF46-2NS</strain>
    </source>
</reference>
<dbReference type="EMBL" id="QRNB01000001">
    <property type="protein sequence ID" value="RHK13128.1"/>
    <property type="molecule type" value="Genomic_DNA"/>
</dbReference>
<accession>A0A3R6HVV4</accession>
<gene>
    <name evidence="1" type="ORF">DW079_00115</name>
</gene>
<organism evidence="1 2">
    <name type="scientific">Segatella copri</name>
    <dbReference type="NCBI Taxonomy" id="165179"/>
    <lineage>
        <taxon>Bacteria</taxon>
        <taxon>Pseudomonadati</taxon>
        <taxon>Bacteroidota</taxon>
        <taxon>Bacteroidia</taxon>
        <taxon>Bacteroidales</taxon>
        <taxon>Prevotellaceae</taxon>
        <taxon>Segatella</taxon>
    </lineage>
</organism>
<evidence type="ECO:0000313" key="2">
    <source>
        <dbReference type="Proteomes" id="UP000286211"/>
    </source>
</evidence>
<evidence type="ECO:0000313" key="1">
    <source>
        <dbReference type="EMBL" id="RHK13128.1"/>
    </source>
</evidence>